<keyword evidence="3" id="KW-0597">Phosphoprotein</keyword>
<evidence type="ECO:0000256" key="3">
    <source>
        <dbReference type="PROSITE-ProRule" id="PRU00169"/>
    </source>
</evidence>
<comment type="function">
    <text evidence="2">May play the central regulatory role in sporulation. It may be an element of the effector pathway responsible for the activation of sporulation genes in response to nutritional stress. Spo0A may act in concert with spo0H (a sigma factor) to control the expression of some genes that are critical to the sporulation process.</text>
</comment>
<sequence length="236" mass="26844">MLQAAICDNEELFTQKMKTLLADCLKGYQLDAQIETFVSAQAFLQACQTKRYDFVFLDVELDEASGMDVACEMRKTNPDAILVFASGFVKYAVQGYKVRAFRYLLKQELEEEFPICMKEVLQEIKRQRQTMSIKTVDGAAVSVRLSDIWYLEGKNHNVCVCTAGGDYLVHDTLNHLCAQIPSEDFMRIQRSFCVNMRNVVQVKGNTVQLANKTVLTASRHAGPELMRRFLQIQGEC</sequence>
<dbReference type="EMBL" id="DWYA01000033">
    <property type="protein sequence ID" value="HJB39408.1"/>
    <property type="molecule type" value="Genomic_DNA"/>
</dbReference>
<dbReference type="Pfam" id="PF00072">
    <property type="entry name" value="Response_reg"/>
    <property type="match status" value="1"/>
</dbReference>
<organism evidence="6 7">
    <name type="scientific">Candidatus Ruthenibacterium avium</name>
    <dbReference type="NCBI Taxonomy" id="2838751"/>
    <lineage>
        <taxon>Bacteria</taxon>
        <taxon>Bacillati</taxon>
        <taxon>Bacillota</taxon>
        <taxon>Clostridia</taxon>
        <taxon>Eubacteriales</taxon>
        <taxon>Oscillospiraceae</taxon>
        <taxon>Ruthenibacterium</taxon>
    </lineage>
</organism>
<evidence type="ECO:0000259" key="4">
    <source>
        <dbReference type="PROSITE" id="PS50110"/>
    </source>
</evidence>
<reference evidence="6" key="2">
    <citation type="submission" date="2021-04" db="EMBL/GenBank/DDBJ databases">
        <authorList>
            <person name="Gilroy R."/>
        </authorList>
    </citation>
    <scope>NUCLEOTIDE SEQUENCE</scope>
    <source>
        <strain evidence="6">ChiBcec8-14828</strain>
    </source>
</reference>
<dbReference type="PANTHER" id="PTHR37299:SF1">
    <property type="entry name" value="STAGE 0 SPORULATION PROTEIN A HOMOLOG"/>
    <property type="match status" value="1"/>
</dbReference>
<evidence type="ECO:0000256" key="1">
    <source>
        <dbReference type="ARBA" id="ARBA00018672"/>
    </source>
</evidence>
<dbReference type="GO" id="GO:0000156">
    <property type="term" value="F:phosphorelay response regulator activity"/>
    <property type="evidence" value="ECO:0007669"/>
    <property type="project" value="InterPro"/>
</dbReference>
<protein>
    <recommendedName>
        <fullName evidence="1">Stage 0 sporulation protein A homolog</fullName>
    </recommendedName>
</protein>
<evidence type="ECO:0000313" key="6">
    <source>
        <dbReference type="EMBL" id="HJB39408.1"/>
    </source>
</evidence>
<dbReference type="Gene3D" id="3.40.50.2300">
    <property type="match status" value="1"/>
</dbReference>
<dbReference type="SMART" id="SM00850">
    <property type="entry name" value="LytTR"/>
    <property type="match status" value="1"/>
</dbReference>
<reference evidence="6" key="1">
    <citation type="journal article" date="2021" name="PeerJ">
        <title>Extensive microbial diversity within the chicken gut microbiome revealed by metagenomics and culture.</title>
        <authorList>
            <person name="Gilroy R."/>
            <person name="Ravi A."/>
            <person name="Getino M."/>
            <person name="Pursley I."/>
            <person name="Horton D.L."/>
            <person name="Alikhan N.F."/>
            <person name="Baker D."/>
            <person name="Gharbi K."/>
            <person name="Hall N."/>
            <person name="Watson M."/>
            <person name="Adriaenssens E.M."/>
            <person name="Foster-Nyarko E."/>
            <person name="Jarju S."/>
            <person name="Secka A."/>
            <person name="Antonio M."/>
            <person name="Oren A."/>
            <person name="Chaudhuri R.R."/>
            <person name="La Ragione R."/>
            <person name="Hildebrand F."/>
            <person name="Pallen M.J."/>
        </authorList>
    </citation>
    <scope>NUCLEOTIDE SEQUENCE</scope>
    <source>
        <strain evidence="6">ChiBcec8-14828</strain>
    </source>
</reference>
<evidence type="ECO:0000256" key="2">
    <source>
        <dbReference type="ARBA" id="ARBA00024867"/>
    </source>
</evidence>
<dbReference type="SUPFAM" id="SSF52172">
    <property type="entry name" value="CheY-like"/>
    <property type="match status" value="1"/>
</dbReference>
<dbReference type="PANTHER" id="PTHR37299">
    <property type="entry name" value="TRANSCRIPTIONAL REGULATOR-RELATED"/>
    <property type="match status" value="1"/>
</dbReference>
<dbReference type="AlphaFoldDB" id="A0A9D2S0A7"/>
<gene>
    <name evidence="6" type="ORF">H9943_03320</name>
</gene>
<comment type="caution">
    <text evidence="6">The sequence shown here is derived from an EMBL/GenBank/DDBJ whole genome shotgun (WGS) entry which is preliminary data.</text>
</comment>
<accession>A0A9D2S0A7</accession>
<dbReference type="PROSITE" id="PS50930">
    <property type="entry name" value="HTH_LYTTR"/>
    <property type="match status" value="1"/>
</dbReference>
<evidence type="ECO:0000313" key="7">
    <source>
        <dbReference type="Proteomes" id="UP000824209"/>
    </source>
</evidence>
<keyword evidence="6" id="KW-0238">DNA-binding</keyword>
<dbReference type="PROSITE" id="PS50110">
    <property type="entry name" value="RESPONSE_REGULATORY"/>
    <property type="match status" value="1"/>
</dbReference>
<dbReference type="Proteomes" id="UP000824209">
    <property type="component" value="Unassembled WGS sequence"/>
</dbReference>
<dbReference type="InterPro" id="IPR011006">
    <property type="entry name" value="CheY-like_superfamily"/>
</dbReference>
<evidence type="ECO:0000259" key="5">
    <source>
        <dbReference type="PROSITE" id="PS50930"/>
    </source>
</evidence>
<dbReference type="InterPro" id="IPR001789">
    <property type="entry name" value="Sig_transdc_resp-reg_receiver"/>
</dbReference>
<dbReference type="SMART" id="SM00448">
    <property type="entry name" value="REC"/>
    <property type="match status" value="1"/>
</dbReference>
<dbReference type="Pfam" id="PF04397">
    <property type="entry name" value="LytTR"/>
    <property type="match status" value="1"/>
</dbReference>
<dbReference type="InterPro" id="IPR046947">
    <property type="entry name" value="LytR-like"/>
</dbReference>
<dbReference type="InterPro" id="IPR007492">
    <property type="entry name" value="LytTR_DNA-bd_dom"/>
</dbReference>
<feature type="domain" description="HTH LytTR-type" evidence="5">
    <location>
        <begin position="131"/>
        <end position="231"/>
    </location>
</feature>
<feature type="domain" description="Response regulatory" evidence="4">
    <location>
        <begin position="3"/>
        <end position="121"/>
    </location>
</feature>
<feature type="modified residue" description="4-aspartylphosphate" evidence="3">
    <location>
        <position position="58"/>
    </location>
</feature>
<name>A0A9D2S0A7_9FIRM</name>
<dbReference type="Gene3D" id="2.40.50.1020">
    <property type="entry name" value="LytTr DNA-binding domain"/>
    <property type="match status" value="1"/>
</dbReference>
<proteinExistence type="predicted"/>
<dbReference type="GO" id="GO:0003677">
    <property type="term" value="F:DNA binding"/>
    <property type="evidence" value="ECO:0007669"/>
    <property type="project" value="UniProtKB-KW"/>
</dbReference>